<feature type="region of interest" description="Disordered" evidence="1">
    <location>
        <begin position="1"/>
        <end position="32"/>
    </location>
</feature>
<evidence type="ECO:0000313" key="2">
    <source>
        <dbReference type="EMBL" id="GHO55795.1"/>
    </source>
</evidence>
<accession>A0ABQ3UTT9</accession>
<comment type="caution">
    <text evidence="2">The sequence shown here is derived from an EMBL/GenBank/DDBJ whole genome shotgun (WGS) entry which is preliminary data.</text>
</comment>
<sequence>MSERQAKRQRRAERRAAANQEAASPPPPLGAPPLITERFSVASSHLAIALSASVPLRVLGLYERQGPNENDLGAARQVGTLLASKGDVLLFGSQVRGETAELFNQVAQALAVLSFVPGGVTCFGQHFDAQAILAGFFGAEAAKQYCQRVTGTLLAEQQEKTPDNEDEH</sequence>
<name>A0ABQ3UTT9_9CHLR</name>
<dbReference type="RefSeq" id="WP_201372438.1">
    <property type="nucleotide sequence ID" value="NZ_BNJG01000002.1"/>
</dbReference>
<dbReference type="EMBL" id="BNJG01000002">
    <property type="protein sequence ID" value="GHO55795.1"/>
    <property type="molecule type" value="Genomic_DNA"/>
</dbReference>
<keyword evidence="3" id="KW-1185">Reference proteome</keyword>
<protein>
    <submittedName>
        <fullName evidence="2">Uncharacterized protein</fullName>
    </submittedName>
</protein>
<evidence type="ECO:0000313" key="3">
    <source>
        <dbReference type="Proteomes" id="UP000654345"/>
    </source>
</evidence>
<organism evidence="2 3">
    <name type="scientific">Ktedonobacter robiniae</name>
    <dbReference type="NCBI Taxonomy" id="2778365"/>
    <lineage>
        <taxon>Bacteria</taxon>
        <taxon>Bacillati</taxon>
        <taxon>Chloroflexota</taxon>
        <taxon>Ktedonobacteria</taxon>
        <taxon>Ktedonobacterales</taxon>
        <taxon>Ktedonobacteraceae</taxon>
        <taxon>Ktedonobacter</taxon>
    </lineage>
</organism>
<gene>
    <name evidence="2" type="ORF">KSB_42700</name>
</gene>
<dbReference type="Proteomes" id="UP000654345">
    <property type="component" value="Unassembled WGS sequence"/>
</dbReference>
<evidence type="ECO:0000256" key="1">
    <source>
        <dbReference type="SAM" id="MobiDB-lite"/>
    </source>
</evidence>
<reference evidence="2 3" key="1">
    <citation type="journal article" date="2021" name="Int. J. Syst. Evol. Microbiol.">
        <title>Reticulibacter mediterranei gen. nov., sp. nov., within the new family Reticulibacteraceae fam. nov., and Ktedonospora formicarum gen. nov., sp. nov., Ktedonobacter robiniae sp. nov., Dictyobacter formicarum sp. nov. and Dictyobacter arantiisoli sp. nov., belonging to the class Ktedonobacteria.</title>
        <authorList>
            <person name="Yabe S."/>
            <person name="Zheng Y."/>
            <person name="Wang C.M."/>
            <person name="Sakai Y."/>
            <person name="Abe K."/>
            <person name="Yokota A."/>
            <person name="Donadio S."/>
            <person name="Cavaletti L."/>
            <person name="Monciardini P."/>
        </authorList>
    </citation>
    <scope>NUCLEOTIDE SEQUENCE [LARGE SCALE GENOMIC DNA]</scope>
    <source>
        <strain evidence="2 3">SOSP1-30</strain>
    </source>
</reference>
<proteinExistence type="predicted"/>